<feature type="compositionally biased region" description="Polar residues" evidence="1">
    <location>
        <begin position="214"/>
        <end position="230"/>
    </location>
</feature>
<dbReference type="AlphaFoldDB" id="A0AAJ8M3T9"/>
<dbReference type="Proteomes" id="UP000094043">
    <property type="component" value="Chromosome 6"/>
</dbReference>
<feature type="compositionally biased region" description="Low complexity" evidence="1">
    <location>
        <begin position="375"/>
        <end position="395"/>
    </location>
</feature>
<sequence length="486" mass="51798">MLRSISAAKLVTALVVLGLARACWYYVYMESPYDYVYRHCSAGCDGMKQDDPNFKSCCFPYTSGQATPGVCTSLMSSFAASGTKCVWGNIPTSGAPQTSKLVTDTSYVPPTISVPVTTHSEDTDCLSSTKSSQPGVITQTSWVTSTTTTPCTGTTSQAAVPTTSSQSSTATSTPTKTTTPTTTTPTTTTPSTTTTPCTTTTTTNQPCDCGETSKAAQSTSSNWEGNTPSAGFTPDSKRKRGVMRRGQCQCHTQPGQTSTNWEGNTAPGGFSGDNRKRFEPRNTPPDGFHPDNGRRALPTTPFENGKREYSGIMRGVNVHGTNAGRKRDVEKEYLETLTKPVESTVPTGFSKYYEKRETPSTVICTSTTWITTNDCGKSTSSITSTTPTTATSTTTNQPCDCGETSKAAQSTSSHWEGNTPSAGFTPDSKRKRGVMRRDGCHCTGESGQAGASTTSTGQTSSSSTHWEGNTPPTTFVGDNRRKRRRV</sequence>
<dbReference type="RefSeq" id="XP_066070762.1">
    <property type="nucleotide sequence ID" value="XM_066214665.1"/>
</dbReference>
<feature type="region of interest" description="Disordered" evidence="1">
    <location>
        <begin position="143"/>
        <end position="307"/>
    </location>
</feature>
<evidence type="ECO:0000313" key="4">
    <source>
        <dbReference type="Proteomes" id="UP000094043"/>
    </source>
</evidence>
<dbReference type="KEGG" id="cdep:91089506"/>
<evidence type="ECO:0008006" key="5">
    <source>
        <dbReference type="Google" id="ProtNLM"/>
    </source>
</evidence>
<name>A0AAJ8M3T9_9TREE</name>
<protein>
    <recommendedName>
        <fullName evidence="5">CBM1 domain-containing protein</fullName>
    </recommendedName>
</protein>
<dbReference type="EMBL" id="CP143789">
    <property type="protein sequence ID" value="WVN90062.1"/>
    <property type="molecule type" value="Genomic_DNA"/>
</dbReference>
<evidence type="ECO:0000256" key="1">
    <source>
        <dbReference type="SAM" id="MobiDB-lite"/>
    </source>
</evidence>
<reference evidence="3" key="3">
    <citation type="submission" date="2024-01" db="EMBL/GenBank/DDBJ databases">
        <authorList>
            <person name="Coelho M.A."/>
            <person name="David-Palma M."/>
            <person name="Shea T."/>
            <person name="Sun S."/>
            <person name="Cuomo C.A."/>
            <person name="Heitman J."/>
        </authorList>
    </citation>
    <scope>NUCLEOTIDE SEQUENCE</scope>
    <source>
        <strain evidence="3">CBS 7841</strain>
    </source>
</reference>
<feature type="compositionally biased region" description="Polar residues" evidence="1">
    <location>
        <begin position="406"/>
        <end position="422"/>
    </location>
</feature>
<gene>
    <name evidence="3" type="ORF">L203_105297</name>
</gene>
<reference evidence="3" key="2">
    <citation type="journal article" date="2022" name="Elife">
        <title>Obligate sexual reproduction of a homothallic fungus closely related to the Cryptococcus pathogenic species complex.</title>
        <authorList>
            <person name="Passer A.R."/>
            <person name="Clancey S.A."/>
            <person name="Shea T."/>
            <person name="David-Palma M."/>
            <person name="Averette A.F."/>
            <person name="Boekhout T."/>
            <person name="Porcel B.M."/>
            <person name="Nowrousian M."/>
            <person name="Cuomo C.A."/>
            <person name="Sun S."/>
            <person name="Heitman J."/>
            <person name="Coelho M.A."/>
        </authorList>
    </citation>
    <scope>NUCLEOTIDE SEQUENCE</scope>
    <source>
        <strain evidence="3">CBS 7841</strain>
    </source>
</reference>
<keyword evidence="2" id="KW-0732">Signal</keyword>
<evidence type="ECO:0000313" key="3">
    <source>
        <dbReference type="EMBL" id="WVN90062.1"/>
    </source>
</evidence>
<feature type="compositionally biased region" description="Low complexity" evidence="1">
    <location>
        <begin position="443"/>
        <end position="464"/>
    </location>
</feature>
<feature type="signal peptide" evidence="2">
    <location>
        <begin position="1"/>
        <end position="22"/>
    </location>
</feature>
<accession>A0AAJ8M3T9</accession>
<proteinExistence type="predicted"/>
<evidence type="ECO:0000256" key="2">
    <source>
        <dbReference type="SAM" id="SignalP"/>
    </source>
</evidence>
<keyword evidence="4" id="KW-1185">Reference proteome</keyword>
<reference evidence="3" key="1">
    <citation type="submission" date="2016-06" db="EMBL/GenBank/DDBJ databases">
        <authorList>
            <person name="Cuomo C."/>
            <person name="Litvintseva A."/>
            <person name="Heitman J."/>
            <person name="Chen Y."/>
            <person name="Sun S."/>
            <person name="Springer D."/>
            <person name="Dromer F."/>
            <person name="Young S."/>
            <person name="Zeng Q."/>
            <person name="Chapman S."/>
            <person name="Gujja S."/>
            <person name="Saif S."/>
            <person name="Birren B."/>
        </authorList>
    </citation>
    <scope>NUCLEOTIDE SEQUENCE</scope>
    <source>
        <strain evidence="3">CBS 7841</strain>
    </source>
</reference>
<organism evidence="3 4">
    <name type="scientific">Cryptococcus depauperatus CBS 7841</name>
    <dbReference type="NCBI Taxonomy" id="1295531"/>
    <lineage>
        <taxon>Eukaryota</taxon>
        <taxon>Fungi</taxon>
        <taxon>Dikarya</taxon>
        <taxon>Basidiomycota</taxon>
        <taxon>Agaricomycotina</taxon>
        <taxon>Tremellomycetes</taxon>
        <taxon>Tremellales</taxon>
        <taxon>Cryptococcaceae</taxon>
        <taxon>Cryptococcus</taxon>
    </lineage>
</organism>
<feature type="region of interest" description="Disordered" evidence="1">
    <location>
        <begin position="375"/>
        <end position="486"/>
    </location>
</feature>
<feature type="chain" id="PRO_5042475506" description="CBM1 domain-containing protein" evidence="2">
    <location>
        <begin position="23"/>
        <end position="486"/>
    </location>
</feature>
<feature type="compositionally biased region" description="Polar residues" evidence="1">
    <location>
        <begin position="249"/>
        <end position="263"/>
    </location>
</feature>
<dbReference type="GeneID" id="91089506"/>
<feature type="compositionally biased region" description="Low complexity" evidence="1">
    <location>
        <begin position="143"/>
        <end position="206"/>
    </location>
</feature>